<evidence type="ECO:0000256" key="1">
    <source>
        <dbReference type="ARBA" id="ARBA00004141"/>
    </source>
</evidence>
<dbReference type="Gene3D" id="1.20.144.10">
    <property type="entry name" value="Phosphatidic acid phosphatase type 2/haloperoxidase"/>
    <property type="match status" value="1"/>
</dbReference>
<dbReference type="PANTHER" id="PTHR10165">
    <property type="entry name" value="LIPID PHOSPHATE PHOSPHATASE"/>
    <property type="match status" value="1"/>
</dbReference>
<feature type="transmembrane region" description="Helical" evidence="7">
    <location>
        <begin position="12"/>
        <end position="34"/>
    </location>
</feature>
<dbReference type="eggNOG" id="KOG3030">
    <property type="taxonomic scope" value="Eukaryota"/>
</dbReference>
<gene>
    <name evidence="9" type="ORF">PCON_08022</name>
</gene>
<keyword evidence="10" id="KW-1185">Reference proteome</keyword>
<dbReference type="EMBL" id="HF935415">
    <property type="protein sequence ID" value="CCX30030.1"/>
    <property type="molecule type" value="Genomic_DNA"/>
</dbReference>
<dbReference type="GO" id="GO:0006644">
    <property type="term" value="P:phospholipid metabolic process"/>
    <property type="evidence" value="ECO:0007669"/>
    <property type="project" value="InterPro"/>
</dbReference>
<evidence type="ECO:0000256" key="6">
    <source>
        <dbReference type="SAM" id="MobiDB-lite"/>
    </source>
</evidence>
<feature type="transmembrane region" description="Helical" evidence="7">
    <location>
        <begin position="189"/>
        <end position="206"/>
    </location>
</feature>
<feature type="transmembrane region" description="Helical" evidence="7">
    <location>
        <begin position="246"/>
        <end position="264"/>
    </location>
</feature>
<dbReference type="InterPro" id="IPR000326">
    <property type="entry name" value="PAP2/HPO"/>
</dbReference>
<protein>
    <submittedName>
        <fullName evidence="9">Similar to Probable diacylglycerol pyrophosphate phosphatase 1 acc. no. Q9UUA6</fullName>
    </submittedName>
</protein>
<evidence type="ECO:0000313" key="9">
    <source>
        <dbReference type="EMBL" id="CCX30030.1"/>
    </source>
</evidence>
<dbReference type="GO" id="GO:0046839">
    <property type="term" value="P:phospholipid dephosphorylation"/>
    <property type="evidence" value="ECO:0007669"/>
    <property type="project" value="TreeGrafter"/>
</dbReference>
<dbReference type="Proteomes" id="UP000018144">
    <property type="component" value="Unassembled WGS sequence"/>
</dbReference>
<evidence type="ECO:0000256" key="7">
    <source>
        <dbReference type="SAM" id="Phobius"/>
    </source>
</evidence>
<keyword evidence="3 7" id="KW-0812">Transmembrane</keyword>
<dbReference type="CDD" id="cd03390">
    <property type="entry name" value="PAP2_containing_1_like"/>
    <property type="match status" value="1"/>
</dbReference>
<proteinExistence type="inferred from homology"/>
<evidence type="ECO:0000259" key="8">
    <source>
        <dbReference type="SMART" id="SM00014"/>
    </source>
</evidence>
<dbReference type="SMART" id="SM00014">
    <property type="entry name" value="acidPPc"/>
    <property type="match status" value="1"/>
</dbReference>
<dbReference type="GO" id="GO:0016020">
    <property type="term" value="C:membrane"/>
    <property type="evidence" value="ECO:0007669"/>
    <property type="project" value="UniProtKB-SubCell"/>
</dbReference>
<dbReference type="SUPFAM" id="SSF48317">
    <property type="entry name" value="Acid phosphatase/Vanadium-dependent haloperoxidase"/>
    <property type="match status" value="1"/>
</dbReference>
<comment type="subcellular location">
    <subcellularLocation>
        <location evidence="1">Membrane</location>
        <topology evidence="1">Multi-pass membrane protein</topology>
    </subcellularLocation>
</comment>
<evidence type="ECO:0000256" key="5">
    <source>
        <dbReference type="ARBA" id="ARBA00023136"/>
    </source>
</evidence>
<sequence>MAFVTNTGWRRRWVLSYIFDYVVVIFLILAFSALDLAEPYKQRFSLNNESLQYPMADPERISPLLAAIVSCLFPLCVIIFWSMLIDGMYSHHKPAGSARRFMNGPWTMSDRLWEMNCGILGLGLSVAFTICVTGALKNATGKPRPDVISRCIPPFQATNHPVFGLFDPKDCTQKDPKILKDGFKSWPSGHSSTAFAGLGYLSLFLAGKLHIMDNRGEVWKTFIVLVPLLAASLVAVSRIMDARHHPFDVITGSMLGAITAWIAYRQYYPAITKPELKGRAYPRRVWGTDSTEVPATSEFTYRADLEARAGSSESLGSDKARQRALQSGSPRAYGSQGGPQEFELLNNPQRQGSFPSQHSQHGDHRESVDMGDRSRRDYGMDPGQTELKVGRLSPGIGEENSR</sequence>
<dbReference type="STRING" id="1076935.U4LKZ1"/>
<evidence type="ECO:0000256" key="4">
    <source>
        <dbReference type="ARBA" id="ARBA00022989"/>
    </source>
</evidence>
<name>U4LKZ1_PYROM</name>
<dbReference type="GO" id="GO:0008195">
    <property type="term" value="F:phosphatidate phosphatase activity"/>
    <property type="evidence" value="ECO:0007669"/>
    <property type="project" value="TreeGrafter"/>
</dbReference>
<accession>U4LKZ1</accession>
<keyword evidence="5 7" id="KW-0472">Membrane</keyword>
<feature type="transmembrane region" description="Helical" evidence="7">
    <location>
        <begin position="117"/>
        <end position="136"/>
    </location>
</feature>
<dbReference type="InterPro" id="IPR036938">
    <property type="entry name" value="PAP2/HPO_sf"/>
</dbReference>
<feature type="compositionally biased region" description="Basic and acidic residues" evidence="6">
    <location>
        <begin position="360"/>
        <end position="379"/>
    </location>
</feature>
<feature type="region of interest" description="Disordered" evidence="6">
    <location>
        <begin position="310"/>
        <end position="402"/>
    </location>
</feature>
<dbReference type="Pfam" id="PF01569">
    <property type="entry name" value="PAP2"/>
    <property type="match status" value="1"/>
</dbReference>
<dbReference type="OrthoDB" id="8907274at2759"/>
<keyword evidence="4 7" id="KW-1133">Transmembrane helix</keyword>
<feature type="transmembrane region" description="Helical" evidence="7">
    <location>
        <begin position="61"/>
        <end position="84"/>
    </location>
</feature>
<feature type="compositionally biased region" description="Polar residues" evidence="6">
    <location>
        <begin position="346"/>
        <end position="359"/>
    </location>
</feature>
<dbReference type="OMA" id="NEPWKKG"/>
<evidence type="ECO:0000256" key="2">
    <source>
        <dbReference type="ARBA" id="ARBA00008816"/>
    </source>
</evidence>
<organism evidence="9 10">
    <name type="scientific">Pyronema omphalodes (strain CBS 100304)</name>
    <name type="common">Pyronema confluens</name>
    <dbReference type="NCBI Taxonomy" id="1076935"/>
    <lineage>
        <taxon>Eukaryota</taxon>
        <taxon>Fungi</taxon>
        <taxon>Dikarya</taxon>
        <taxon>Ascomycota</taxon>
        <taxon>Pezizomycotina</taxon>
        <taxon>Pezizomycetes</taxon>
        <taxon>Pezizales</taxon>
        <taxon>Pyronemataceae</taxon>
        <taxon>Pyronema</taxon>
    </lineage>
</organism>
<feature type="domain" description="Phosphatidic acid phosphatase type 2/haloperoxidase" evidence="8">
    <location>
        <begin position="117"/>
        <end position="264"/>
    </location>
</feature>
<evidence type="ECO:0000313" key="10">
    <source>
        <dbReference type="Proteomes" id="UP000018144"/>
    </source>
</evidence>
<reference evidence="9 10" key="1">
    <citation type="journal article" date="2013" name="PLoS Genet.">
        <title>The genome and development-dependent transcriptomes of Pyronema confluens: a window into fungal evolution.</title>
        <authorList>
            <person name="Traeger S."/>
            <person name="Altegoer F."/>
            <person name="Freitag M."/>
            <person name="Gabaldon T."/>
            <person name="Kempken F."/>
            <person name="Kumar A."/>
            <person name="Marcet-Houben M."/>
            <person name="Poggeler S."/>
            <person name="Stajich J.E."/>
            <person name="Nowrousian M."/>
        </authorList>
    </citation>
    <scope>NUCLEOTIDE SEQUENCE [LARGE SCALE GENOMIC DNA]</scope>
    <source>
        <strain evidence="10">CBS 100304</strain>
        <tissue evidence="9">Vegetative mycelium</tissue>
    </source>
</reference>
<comment type="similarity">
    <text evidence="2">Belongs to the PA-phosphatase related phosphoesterase family.</text>
</comment>
<dbReference type="AlphaFoldDB" id="U4LKZ1"/>
<feature type="transmembrane region" description="Helical" evidence="7">
    <location>
        <begin position="218"/>
        <end position="240"/>
    </location>
</feature>
<dbReference type="PANTHER" id="PTHR10165:SF158">
    <property type="entry name" value="PAP2 DOMAIN PROTEIN (AFU_ORTHOLOGUE AFUA_4G08970)"/>
    <property type="match status" value="1"/>
</dbReference>
<evidence type="ECO:0000256" key="3">
    <source>
        <dbReference type="ARBA" id="ARBA00022692"/>
    </source>
</evidence>
<dbReference type="InterPro" id="IPR043216">
    <property type="entry name" value="PAP-like"/>
</dbReference>